<protein>
    <recommendedName>
        <fullName evidence="12">Replication restart protein PriA</fullName>
    </recommendedName>
    <alternativeName>
        <fullName evidence="12">ATP-dependent DNA helicase PriA</fullName>
        <ecNumber evidence="12">5.6.2.4</ecNumber>
    </alternativeName>
    <alternativeName>
        <fullName evidence="12">DNA 3'-5' helicase PriA</fullName>
    </alternativeName>
</protein>
<sequence length="828" mass="94181">MSELFPTETLFVDVLLPVPIPQAFTYRVPRHFTEYVKKGSRVIVPFGRNRVLTGIISEVHGTPPEKYKAKYISELMDEDPIVTENQLWLFQWVADYYMCHAGEVMNMGLPSGLKVNSESRIQVNPDFDREDSLETMEVEILKIIAENDSLSYADLSKFINEIDVTKLVKKLIDKNAIIVYEEVKERYVPKKIKKIRLKASLANKTGVLSLIDQLGKSEKQQQVILTYLSHVAIDDIESKNLHGIDKVFFKEAENSASSLKTLIDKGILEQFEITVSRFDSIDTDSLKEIKLTEHQNQASDAIMDSFAEKQVVLFHGITGSGKTEIYIDLIQKVLESGSQILMLLPEIALTTQIVSRLQKVFGDKMGVYHSKFSDNERVEVYMGVLSGRYQFVVGVRSSIFLPFKNLGLIIVDEEHEISYKQFDPAPRYHARDVAIMLAHKQKAKVLLGSATPSFESYTQALDGNYGLVELNKRFGDAVLPSIELIDMKAERKNDSVRSDFSSVLLEAIEARIKRNEQTIVFQNRRGYAPYMNCEECNWIGKCHQCAVSLTHHLYENTLVCHYCGHTESLPKTCPVCDSLKIKSKGVGTQKIEEDLQEIFPEAGLLRMDFDTTRAKNAYQRIINEFSEGEVDILVGTQMISKGLDFDNVSLVGVFDADKMIHFPDFRSAERAYQMLTQVSGRAGRKEKPGQVLIQTGDPEHPVLSYVVQGDYKGFYHAEVKEREGFRYPPYSRIISVSTKHVEKTVSHKAAGLLVEKLQAKLGSQRILGPERGMVERIRNQYIFDVWIKLEKNKLNMAATKKFIREQITELNTQKEFKSVRFVVTVDVV</sequence>
<dbReference type="KEGG" id="als:DJ013_16285"/>
<evidence type="ECO:0000256" key="6">
    <source>
        <dbReference type="ARBA" id="ARBA00022806"/>
    </source>
</evidence>
<dbReference type="InterPro" id="IPR041222">
    <property type="entry name" value="PriA_3primeBD"/>
</dbReference>
<keyword evidence="2 12" id="KW-0235">DNA replication</keyword>
<keyword evidence="4 12" id="KW-0547">Nucleotide-binding</keyword>
<dbReference type="InterPro" id="IPR027417">
    <property type="entry name" value="P-loop_NTPase"/>
</dbReference>
<evidence type="ECO:0000256" key="4">
    <source>
        <dbReference type="ARBA" id="ARBA00022741"/>
    </source>
</evidence>
<dbReference type="InterPro" id="IPR001650">
    <property type="entry name" value="Helicase_C-like"/>
</dbReference>
<dbReference type="GO" id="GO:0008270">
    <property type="term" value="F:zinc ion binding"/>
    <property type="evidence" value="ECO:0007669"/>
    <property type="project" value="UniProtKB-UniRule"/>
</dbReference>
<dbReference type="GO" id="GO:0016887">
    <property type="term" value="F:ATP hydrolysis activity"/>
    <property type="evidence" value="ECO:0007669"/>
    <property type="project" value="RHEA"/>
</dbReference>
<comment type="cofactor">
    <cofactor evidence="12">
        <name>Zn(2+)</name>
        <dbReference type="ChEBI" id="CHEBI:29105"/>
    </cofactor>
    <text evidence="12">Binds 2 zinc ions per subunit.</text>
</comment>
<evidence type="ECO:0000256" key="9">
    <source>
        <dbReference type="ARBA" id="ARBA00023125"/>
    </source>
</evidence>
<evidence type="ECO:0000313" key="16">
    <source>
        <dbReference type="Proteomes" id="UP000249873"/>
    </source>
</evidence>
<dbReference type="Gene3D" id="3.40.1440.60">
    <property type="entry name" value="PriA, 3(prime) DNA-binding domain"/>
    <property type="match status" value="1"/>
</dbReference>
<comment type="catalytic activity">
    <reaction evidence="12">
        <text>Couples ATP hydrolysis with the unwinding of duplex DNA by translocating in the 3'-5' direction.</text>
        <dbReference type="EC" id="5.6.2.4"/>
    </reaction>
</comment>
<feature type="binding site" evidence="12">
    <location>
        <position position="560"/>
    </location>
    <ligand>
        <name>Zn(2+)</name>
        <dbReference type="ChEBI" id="CHEBI:29105"/>
        <label>2</label>
    </ligand>
</feature>
<dbReference type="GO" id="GO:0003677">
    <property type="term" value="F:DNA binding"/>
    <property type="evidence" value="ECO:0007669"/>
    <property type="project" value="UniProtKB-UniRule"/>
</dbReference>
<dbReference type="SMART" id="SM00490">
    <property type="entry name" value="HELICc"/>
    <property type="match status" value="1"/>
</dbReference>
<dbReference type="GO" id="GO:0043138">
    <property type="term" value="F:3'-5' DNA helicase activity"/>
    <property type="evidence" value="ECO:0007669"/>
    <property type="project" value="UniProtKB-EC"/>
</dbReference>
<evidence type="ECO:0000259" key="13">
    <source>
        <dbReference type="PROSITE" id="PS51192"/>
    </source>
</evidence>
<dbReference type="Pfam" id="PF17764">
    <property type="entry name" value="PriA_3primeBD"/>
    <property type="match status" value="1"/>
</dbReference>
<accession>A0A2Z4GEH2</accession>
<feature type="binding site" evidence="12">
    <location>
        <position position="533"/>
    </location>
    <ligand>
        <name>Zn(2+)</name>
        <dbReference type="ChEBI" id="CHEBI:29105"/>
        <label>1</label>
    </ligand>
</feature>
<keyword evidence="5 12" id="KW-0378">Hydrolase</keyword>
<proteinExistence type="inferred from homology"/>
<keyword evidence="1 12" id="KW-0639">Primosome</keyword>
<evidence type="ECO:0000256" key="10">
    <source>
        <dbReference type="ARBA" id="ARBA00023235"/>
    </source>
</evidence>
<keyword evidence="16" id="KW-1185">Reference proteome</keyword>
<feature type="binding site" evidence="12">
    <location>
        <position position="563"/>
    </location>
    <ligand>
        <name>Zn(2+)</name>
        <dbReference type="ChEBI" id="CHEBI:29105"/>
        <label>2</label>
    </ligand>
</feature>
<dbReference type="GO" id="GO:1990077">
    <property type="term" value="C:primosome complex"/>
    <property type="evidence" value="ECO:0007669"/>
    <property type="project" value="UniProtKB-UniRule"/>
</dbReference>
<feature type="binding site" evidence="12">
    <location>
        <position position="573"/>
    </location>
    <ligand>
        <name>Zn(2+)</name>
        <dbReference type="ChEBI" id="CHEBI:29105"/>
        <label>1</label>
    </ligand>
</feature>
<comment type="function">
    <text evidence="12">Initiates the restart of stalled replication forks, which reloads the replicative helicase on sites other than the origin of replication. Recognizes and binds to abandoned replication forks and remodels them to uncover a helicase loading site. Promotes assembly of the primosome at these replication forks.</text>
</comment>
<dbReference type="OrthoDB" id="9759544at2"/>
<dbReference type="EMBL" id="CP029480">
    <property type="protein sequence ID" value="AWV99646.1"/>
    <property type="molecule type" value="Genomic_DNA"/>
</dbReference>
<dbReference type="FunFam" id="3.40.1440.60:FF:000001">
    <property type="entry name" value="Primosomal protein N"/>
    <property type="match status" value="1"/>
</dbReference>
<dbReference type="GO" id="GO:0005524">
    <property type="term" value="F:ATP binding"/>
    <property type="evidence" value="ECO:0007669"/>
    <property type="project" value="UniProtKB-UniRule"/>
</dbReference>
<dbReference type="Pfam" id="PF18074">
    <property type="entry name" value="PriA_C"/>
    <property type="match status" value="1"/>
</dbReference>
<dbReference type="GO" id="GO:0006310">
    <property type="term" value="P:DNA recombination"/>
    <property type="evidence" value="ECO:0007669"/>
    <property type="project" value="InterPro"/>
</dbReference>
<dbReference type="Pfam" id="PF00270">
    <property type="entry name" value="DEAD"/>
    <property type="match status" value="1"/>
</dbReference>
<dbReference type="InterPro" id="IPR005259">
    <property type="entry name" value="PriA"/>
</dbReference>
<dbReference type="InterPro" id="IPR042115">
    <property type="entry name" value="PriA_3primeBD_sf"/>
</dbReference>
<keyword evidence="10 12" id="KW-0413">Isomerase</keyword>
<keyword evidence="9 12" id="KW-0238">DNA-binding</keyword>
<feature type="binding site" evidence="12">
    <location>
        <position position="545"/>
    </location>
    <ligand>
        <name>Zn(2+)</name>
        <dbReference type="ChEBI" id="CHEBI:29105"/>
        <label>2</label>
    </ligand>
</feature>
<dbReference type="Gene3D" id="3.40.50.300">
    <property type="entry name" value="P-loop containing nucleotide triphosphate hydrolases"/>
    <property type="match status" value="2"/>
</dbReference>
<gene>
    <name evidence="12 15" type="primary">priA</name>
    <name evidence="15" type="ORF">DJ013_16285</name>
</gene>
<dbReference type="Pfam" id="PF18319">
    <property type="entry name" value="Zn_ribbon_PriA"/>
    <property type="match status" value="1"/>
</dbReference>
<dbReference type="FunFam" id="3.40.50.300:FF:000489">
    <property type="entry name" value="Primosome assembly protein PriA"/>
    <property type="match status" value="1"/>
</dbReference>
<dbReference type="GO" id="GO:0006269">
    <property type="term" value="P:DNA replication, synthesis of primer"/>
    <property type="evidence" value="ECO:0007669"/>
    <property type="project" value="UniProtKB-KW"/>
</dbReference>
<feature type="domain" description="Helicase ATP-binding" evidence="13">
    <location>
        <begin position="303"/>
        <end position="470"/>
    </location>
</feature>
<evidence type="ECO:0000256" key="12">
    <source>
        <dbReference type="HAMAP-Rule" id="MF_00983"/>
    </source>
</evidence>
<dbReference type="Pfam" id="PF00271">
    <property type="entry name" value="Helicase_C"/>
    <property type="match status" value="1"/>
</dbReference>
<name>A0A2Z4GEH2_9BACT</name>
<feature type="binding site" evidence="12">
    <location>
        <position position="576"/>
    </location>
    <ligand>
        <name>Zn(2+)</name>
        <dbReference type="ChEBI" id="CHEBI:29105"/>
        <label>1</label>
    </ligand>
</feature>
<dbReference type="Proteomes" id="UP000249873">
    <property type="component" value="Chromosome"/>
</dbReference>
<dbReference type="CDD" id="cd17929">
    <property type="entry name" value="DEXHc_priA"/>
    <property type="match status" value="1"/>
</dbReference>
<evidence type="ECO:0000256" key="1">
    <source>
        <dbReference type="ARBA" id="ARBA00022515"/>
    </source>
</evidence>
<dbReference type="PANTHER" id="PTHR30580">
    <property type="entry name" value="PRIMOSOMAL PROTEIN N"/>
    <property type="match status" value="1"/>
</dbReference>
<dbReference type="InterPro" id="IPR014001">
    <property type="entry name" value="Helicase_ATP-bd"/>
</dbReference>
<feature type="binding site" evidence="12">
    <location>
        <position position="536"/>
    </location>
    <ligand>
        <name>Zn(2+)</name>
        <dbReference type="ChEBI" id="CHEBI:29105"/>
        <label>1</label>
    </ligand>
</feature>
<keyword evidence="7 12" id="KW-0862">Zinc</keyword>
<dbReference type="PANTHER" id="PTHR30580:SF0">
    <property type="entry name" value="PRIMOSOMAL PROTEIN N"/>
    <property type="match status" value="1"/>
</dbReference>
<evidence type="ECO:0000256" key="2">
    <source>
        <dbReference type="ARBA" id="ARBA00022705"/>
    </source>
</evidence>
<dbReference type="GO" id="GO:0006302">
    <property type="term" value="P:double-strand break repair"/>
    <property type="evidence" value="ECO:0007669"/>
    <property type="project" value="InterPro"/>
</dbReference>
<dbReference type="AlphaFoldDB" id="A0A2Z4GEH2"/>
<keyword evidence="8 12" id="KW-0067">ATP-binding</keyword>
<evidence type="ECO:0000256" key="7">
    <source>
        <dbReference type="ARBA" id="ARBA00022833"/>
    </source>
</evidence>
<comment type="subunit">
    <text evidence="12">Component of the replication restart primosome.</text>
</comment>
<keyword evidence="3 12" id="KW-0479">Metal-binding</keyword>
<dbReference type="RefSeq" id="WP_111373014.1">
    <property type="nucleotide sequence ID" value="NZ_CP029480.1"/>
</dbReference>
<evidence type="ECO:0000256" key="11">
    <source>
        <dbReference type="ARBA" id="ARBA00048988"/>
    </source>
</evidence>
<evidence type="ECO:0000259" key="14">
    <source>
        <dbReference type="PROSITE" id="PS51194"/>
    </source>
</evidence>
<evidence type="ECO:0000313" key="15">
    <source>
        <dbReference type="EMBL" id="AWV99646.1"/>
    </source>
</evidence>
<dbReference type="SUPFAM" id="SSF52540">
    <property type="entry name" value="P-loop containing nucleoside triphosphate hydrolases"/>
    <property type="match status" value="1"/>
</dbReference>
<feature type="binding site" evidence="12">
    <location>
        <position position="542"/>
    </location>
    <ligand>
        <name>Zn(2+)</name>
        <dbReference type="ChEBI" id="CHEBI:29105"/>
        <label>2</label>
    </ligand>
</feature>
<dbReference type="NCBIfam" id="TIGR00595">
    <property type="entry name" value="priA"/>
    <property type="match status" value="1"/>
</dbReference>
<feature type="domain" description="Helicase C-terminal" evidence="14">
    <location>
        <begin position="548"/>
        <end position="725"/>
    </location>
</feature>
<comment type="similarity">
    <text evidence="12">Belongs to the helicase family. PriA subfamily.</text>
</comment>
<dbReference type="SMART" id="SM00487">
    <property type="entry name" value="DEXDc"/>
    <property type="match status" value="1"/>
</dbReference>
<dbReference type="PROSITE" id="PS51192">
    <property type="entry name" value="HELICASE_ATP_BIND_1"/>
    <property type="match status" value="1"/>
</dbReference>
<comment type="catalytic activity">
    <reaction evidence="11 12">
        <text>ATP + H2O = ADP + phosphate + H(+)</text>
        <dbReference type="Rhea" id="RHEA:13065"/>
        <dbReference type="ChEBI" id="CHEBI:15377"/>
        <dbReference type="ChEBI" id="CHEBI:15378"/>
        <dbReference type="ChEBI" id="CHEBI:30616"/>
        <dbReference type="ChEBI" id="CHEBI:43474"/>
        <dbReference type="ChEBI" id="CHEBI:456216"/>
        <dbReference type="EC" id="5.6.2.4"/>
    </reaction>
</comment>
<organism evidence="15 16">
    <name type="scientific">Arcticibacterium luteifluviistationis</name>
    <dbReference type="NCBI Taxonomy" id="1784714"/>
    <lineage>
        <taxon>Bacteria</taxon>
        <taxon>Pseudomonadati</taxon>
        <taxon>Bacteroidota</taxon>
        <taxon>Cytophagia</taxon>
        <taxon>Cytophagales</taxon>
        <taxon>Leadbetterellaceae</taxon>
        <taxon>Arcticibacterium</taxon>
    </lineage>
</organism>
<dbReference type="CDD" id="cd18804">
    <property type="entry name" value="SF2_C_priA"/>
    <property type="match status" value="1"/>
</dbReference>
<dbReference type="HAMAP" id="MF_00983">
    <property type="entry name" value="PriA"/>
    <property type="match status" value="1"/>
</dbReference>
<evidence type="ECO:0000256" key="5">
    <source>
        <dbReference type="ARBA" id="ARBA00022801"/>
    </source>
</evidence>
<dbReference type="InterPro" id="IPR040498">
    <property type="entry name" value="PriA_CRR"/>
</dbReference>
<dbReference type="InterPro" id="IPR011545">
    <property type="entry name" value="DEAD/DEAH_box_helicase_dom"/>
</dbReference>
<evidence type="ECO:0000256" key="8">
    <source>
        <dbReference type="ARBA" id="ARBA00022840"/>
    </source>
</evidence>
<reference evidence="15 16" key="1">
    <citation type="submission" date="2018-05" db="EMBL/GenBank/DDBJ databases">
        <title>Complete genome sequence of Arcticibacterium luteifluviistationis SM1504T, a cytophagaceae bacterium isolated from Arctic surface seawater.</title>
        <authorList>
            <person name="Li Y."/>
            <person name="Qin Q.-L."/>
        </authorList>
    </citation>
    <scope>NUCLEOTIDE SEQUENCE [LARGE SCALE GENOMIC DNA]</scope>
    <source>
        <strain evidence="15 16">SM1504</strain>
    </source>
</reference>
<evidence type="ECO:0000256" key="3">
    <source>
        <dbReference type="ARBA" id="ARBA00022723"/>
    </source>
</evidence>
<dbReference type="GO" id="GO:0006270">
    <property type="term" value="P:DNA replication initiation"/>
    <property type="evidence" value="ECO:0007669"/>
    <property type="project" value="TreeGrafter"/>
</dbReference>
<dbReference type="InterPro" id="IPR041236">
    <property type="entry name" value="PriA_C"/>
</dbReference>
<dbReference type="PROSITE" id="PS51194">
    <property type="entry name" value="HELICASE_CTER"/>
    <property type="match status" value="1"/>
</dbReference>
<dbReference type="EC" id="5.6.2.4" evidence="12"/>
<keyword evidence="6 12" id="KW-0347">Helicase</keyword>